<feature type="region of interest" description="Disordered" evidence="1">
    <location>
        <begin position="63"/>
        <end position="88"/>
    </location>
</feature>
<feature type="chain" id="PRO_5035818345" evidence="2">
    <location>
        <begin position="26"/>
        <end position="88"/>
    </location>
</feature>
<feature type="signal peptide" evidence="2">
    <location>
        <begin position="1"/>
        <end position="25"/>
    </location>
</feature>
<dbReference type="Proteomes" id="UP000811609">
    <property type="component" value="Chromosome 12"/>
</dbReference>
<keyword evidence="4" id="KW-1185">Reference proteome</keyword>
<dbReference type="PANTHER" id="PTHR34467">
    <property type="entry name" value="TRANSMEMBRANE PROTEIN"/>
    <property type="match status" value="1"/>
</dbReference>
<name>A0A8T1NP97_CARIL</name>
<evidence type="ECO:0000256" key="2">
    <source>
        <dbReference type="SAM" id="SignalP"/>
    </source>
</evidence>
<protein>
    <submittedName>
        <fullName evidence="3">Uncharacterized protein</fullName>
    </submittedName>
</protein>
<feature type="compositionally biased region" description="Gly residues" evidence="1">
    <location>
        <begin position="79"/>
        <end position="88"/>
    </location>
</feature>
<reference evidence="3" key="1">
    <citation type="submission" date="2020-12" db="EMBL/GenBank/DDBJ databases">
        <title>WGS assembly of Carya illinoinensis cv. Pawnee.</title>
        <authorList>
            <person name="Platts A."/>
            <person name="Shu S."/>
            <person name="Wright S."/>
            <person name="Barry K."/>
            <person name="Edger P."/>
            <person name="Pires J.C."/>
            <person name="Schmutz J."/>
        </authorList>
    </citation>
    <scope>NUCLEOTIDE SEQUENCE</scope>
    <source>
        <tissue evidence="3">Leaf</tissue>
    </source>
</reference>
<evidence type="ECO:0000313" key="4">
    <source>
        <dbReference type="Proteomes" id="UP000811609"/>
    </source>
</evidence>
<sequence>MEKPAVLRLWVKTFILIILLHLICSSSVRVNGLEDAMERRSRSEVMIQMNKVRKLMGVEGLLDYEDPSANPTHDPKKGSPGGKGGNNP</sequence>
<dbReference type="EMBL" id="CM031820">
    <property type="protein sequence ID" value="KAG6633896.1"/>
    <property type="molecule type" value="Genomic_DNA"/>
</dbReference>
<keyword evidence="2" id="KW-0732">Signal</keyword>
<evidence type="ECO:0000256" key="1">
    <source>
        <dbReference type="SAM" id="MobiDB-lite"/>
    </source>
</evidence>
<comment type="caution">
    <text evidence="3">The sequence shown here is derived from an EMBL/GenBank/DDBJ whole genome shotgun (WGS) entry which is preliminary data.</text>
</comment>
<gene>
    <name evidence="3" type="ORF">CIPAW_12G080400</name>
</gene>
<organism evidence="3 4">
    <name type="scientific">Carya illinoinensis</name>
    <name type="common">Pecan</name>
    <dbReference type="NCBI Taxonomy" id="32201"/>
    <lineage>
        <taxon>Eukaryota</taxon>
        <taxon>Viridiplantae</taxon>
        <taxon>Streptophyta</taxon>
        <taxon>Embryophyta</taxon>
        <taxon>Tracheophyta</taxon>
        <taxon>Spermatophyta</taxon>
        <taxon>Magnoliopsida</taxon>
        <taxon>eudicotyledons</taxon>
        <taxon>Gunneridae</taxon>
        <taxon>Pentapetalae</taxon>
        <taxon>rosids</taxon>
        <taxon>fabids</taxon>
        <taxon>Fagales</taxon>
        <taxon>Juglandaceae</taxon>
        <taxon>Carya</taxon>
    </lineage>
</organism>
<proteinExistence type="predicted"/>
<accession>A0A8T1NP97</accession>
<dbReference type="PANTHER" id="PTHR34467:SF7">
    <property type="entry name" value="TRANSMEMBRANE PROTEIN"/>
    <property type="match status" value="1"/>
</dbReference>
<evidence type="ECO:0000313" key="3">
    <source>
        <dbReference type="EMBL" id="KAG6633896.1"/>
    </source>
</evidence>
<dbReference type="AlphaFoldDB" id="A0A8T1NP97"/>